<dbReference type="Proteomes" id="UP000790347">
    <property type="component" value="Unassembled WGS sequence"/>
</dbReference>
<dbReference type="AlphaFoldDB" id="A0A922I0D4"/>
<feature type="non-terminal residue" evidence="1">
    <location>
        <position position="1"/>
    </location>
</feature>
<reference evidence="1" key="1">
    <citation type="submission" date="2013-05" db="EMBL/GenBank/DDBJ databases">
        <authorList>
            <person name="Yim A.K.Y."/>
            <person name="Chan T.F."/>
            <person name="Ji K.M."/>
            <person name="Liu X.Y."/>
            <person name="Zhou J.W."/>
            <person name="Li R.Q."/>
            <person name="Yang K.Y."/>
            <person name="Li J."/>
            <person name="Li M."/>
            <person name="Law P.T.W."/>
            <person name="Wu Y.L."/>
            <person name="Cai Z.L."/>
            <person name="Qin H."/>
            <person name="Bao Y."/>
            <person name="Leung R.K.K."/>
            <person name="Ng P.K.S."/>
            <person name="Zou J."/>
            <person name="Zhong X.J."/>
            <person name="Ran P.X."/>
            <person name="Zhong N.S."/>
            <person name="Liu Z.G."/>
            <person name="Tsui S.K.W."/>
        </authorList>
    </citation>
    <scope>NUCLEOTIDE SEQUENCE</scope>
    <source>
        <strain evidence="1">Derf</strain>
        <tissue evidence="1">Whole organism</tissue>
    </source>
</reference>
<organism evidence="1 2">
    <name type="scientific">Dermatophagoides farinae</name>
    <name type="common">American house dust mite</name>
    <dbReference type="NCBI Taxonomy" id="6954"/>
    <lineage>
        <taxon>Eukaryota</taxon>
        <taxon>Metazoa</taxon>
        <taxon>Ecdysozoa</taxon>
        <taxon>Arthropoda</taxon>
        <taxon>Chelicerata</taxon>
        <taxon>Arachnida</taxon>
        <taxon>Acari</taxon>
        <taxon>Acariformes</taxon>
        <taxon>Sarcoptiformes</taxon>
        <taxon>Astigmata</taxon>
        <taxon>Psoroptidia</taxon>
        <taxon>Analgoidea</taxon>
        <taxon>Pyroglyphidae</taxon>
        <taxon>Dermatophagoidinae</taxon>
        <taxon>Dermatophagoides</taxon>
    </lineage>
</organism>
<keyword evidence="2" id="KW-1185">Reference proteome</keyword>
<protein>
    <submittedName>
        <fullName evidence="1">Uncharacterized protein</fullName>
    </submittedName>
</protein>
<reference evidence="1" key="2">
    <citation type="journal article" date="2022" name="Res Sq">
        <title>Comparative Genomics Reveals Insights into the Divergent Evolution of Astigmatic Mites and Household Pest Adaptations.</title>
        <authorList>
            <person name="Xiong Q."/>
            <person name="Wan A.T.-Y."/>
            <person name="Liu X.-Y."/>
            <person name="Fung C.S.-H."/>
            <person name="Xiao X."/>
            <person name="Malainual N."/>
            <person name="Hou J."/>
            <person name="Wang L."/>
            <person name="Wang M."/>
            <person name="Yang K."/>
            <person name="Cui Y."/>
            <person name="Leung E."/>
            <person name="Nong W."/>
            <person name="Shin S.-K."/>
            <person name="Au S."/>
            <person name="Jeong K.Y."/>
            <person name="Chew F.T."/>
            <person name="Hui J."/>
            <person name="Leung T.F."/>
            <person name="Tungtrongchitr A."/>
            <person name="Zhong N."/>
            <person name="Liu Z."/>
            <person name="Tsui S."/>
        </authorList>
    </citation>
    <scope>NUCLEOTIDE SEQUENCE</scope>
    <source>
        <strain evidence="1">Derf</strain>
        <tissue evidence="1">Whole organism</tissue>
    </source>
</reference>
<gene>
    <name evidence="1" type="ORF">DERF_006958</name>
</gene>
<dbReference type="EMBL" id="ASGP02000003">
    <property type="protein sequence ID" value="KAH9516203.1"/>
    <property type="molecule type" value="Genomic_DNA"/>
</dbReference>
<proteinExistence type="predicted"/>
<evidence type="ECO:0000313" key="2">
    <source>
        <dbReference type="Proteomes" id="UP000790347"/>
    </source>
</evidence>
<name>A0A922I0D4_DERFA</name>
<accession>A0A922I0D4</accession>
<sequence length="97" mass="11024">MLLVHCCPYCSSTLTSPRIDQIAQTLADFLPTSSSTSTSTSSFRLNKQRQMQYIGYCIRLSPILKQNYSYINEVEMNKSNCICDVFIKIETSQVLPD</sequence>
<comment type="caution">
    <text evidence="1">The sequence shown here is derived from an EMBL/GenBank/DDBJ whole genome shotgun (WGS) entry which is preliminary data.</text>
</comment>
<evidence type="ECO:0000313" key="1">
    <source>
        <dbReference type="EMBL" id="KAH9516203.1"/>
    </source>
</evidence>